<evidence type="ECO:0000256" key="4">
    <source>
        <dbReference type="SAM" id="Phobius"/>
    </source>
</evidence>
<accession>A0A9P0LA59</accession>
<dbReference type="InterPro" id="IPR006619">
    <property type="entry name" value="PGRP_domain_met/bac"/>
</dbReference>
<feature type="transmembrane region" description="Helical" evidence="4">
    <location>
        <begin position="31"/>
        <end position="51"/>
    </location>
</feature>
<gene>
    <name evidence="6" type="ORF">ACAOBT_LOCUS19876</name>
</gene>
<name>A0A9P0LA59_ACAOB</name>
<dbReference type="Gene3D" id="3.40.80.10">
    <property type="entry name" value="Peptidoglycan recognition protein-like"/>
    <property type="match status" value="1"/>
</dbReference>
<dbReference type="AlphaFoldDB" id="A0A9P0LA59"/>
<organism evidence="6 7">
    <name type="scientific">Acanthoscelides obtectus</name>
    <name type="common">Bean weevil</name>
    <name type="synonym">Bruchus obtectus</name>
    <dbReference type="NCBI Taxonomy" id="200917"/>
    <lineage>
        <taxon>Eukaryota</taxon>
        <taxon>Metazoa</taxon>
        <taxon>Ecdysozoa</taxon>
        <taxon>Arthropoda</taxon>
        <taxon>Hexapoda</taxon>
        <taxon>Insecta</taxon>
        <taxon>Pterygota</taxon>
        <taxon>Neoptera</taxon>
        <taxon>Endopterygota</taxon>
        <taxon>Coleoptera</taxon>
        <taxon>Polyphaga</taxon>
        <taxon>Cucujiformia</taxon>
        <taxon>Chrysomeloidea</taxon>
        <taxon>Chrysomelidae</taxon>
        <taxon>Bruchinae</taxon>
        <taxon>Bruchini</taxon>
        <taxon>Acanthoscelides</taxon>
    </lineage>
</organism>
<dbReference type="InterPro" id="IPR015510">
    <property type="entry name" value="PGRP"/>
</dbReference>
<protein>
    <recommendedName>
        <fullName evidence="5">Peptidoglycan recognition protein family domain-containing protein</fullName>
    </recommendedName>
</protein>
<comment type="caution">
    <text evidence="6">The sequence shown here is derived from an EMBL/GenBank/DDBJ whole genome shotgun (WGS) entry which is preliminary data.</text>
</comment>
<comment type="similarity">
    <text evidence="1">Belongs to the N-acetylmuramoyl-L-alanine amidase 2 family.</text>
</comment>
<reference evidence="6" key="1">
    <citation type="submission" date="2022-03" db="EMBL/GenBank/DDBJ databases">
        <authorList>
            <person name="Sayadi A."/>
        </authorList>
    </citation>
    <scope>NUCLEOTIDE SEQUENCE</scope>
</reference>
<keyword evidence="7" id="KW-1185">Reference proteome</keyword>
<dbReference type="PANTHER" id="PTHR11022">
    <property type="entry name" value="PEPTIDOGLYCAN RECOGNITION PROTEIN"/>
    <property type="match status" value="1"/>
</dbReference>
<dbReference type="CDD" id="cd06583">
    <property type="entry name" value="PGRP"/>
    <property type="match status" value="1"/>
</dbReference>
<evidence type="ECO:0000259" key="5">
    <source>
        <dbReference type="SMART" id="SM00701"/>
    </source>
</evidence>
<dbReference type="SMART" id="SM00701">
    <property type="entry name" value="PGRP"/>
    <property type="match status" value="1"/>
</dbReference>
<evidence type="ECO:0000256" key="3">
    <source>
        <dbReference type="ARBA" id="ARBA00022859"/>
    </source>
</evidence>
<keyword evidence="3" id="KW-0391">Immunity</keyword>
<keyword evidence="4" id="KW-1133">Transmembrane helix</keyword>
<dbReference type="EMBL" id="CAKOFQ010007097">
    <property type="protein sequence ID" value="CAH1990791.1"/>
    <property type="molecule type" value="Genomic_DNA"/>
</dbReference>
<evidence type="ECO:0000313" key="7">
    <source>
        <dbReference type="Proteomes" id="UP001152888"/>
    </source>
</evidence>
<dbReference type="OrthoDB" id="10001926at2759"/>
<dbReference type="GO" id="GO:0009253">
    <property type="term" value="P:peptidoglycan catabolic process"/>
    <property type="evidence" value="ECO:0007669"/>
    <property type="project" value="InterPro"/>
</dbReference>
<evidence type="ECO:0000256" key="2">
    <source>
        <dbReference type="ARBA" id="ARBA00022588"/>
    </source>
</evidence>
<dbReference type="Pfam" id="PF01510">
    <property type="entry name" value="Amidase_2"/>
    <property type="match status" value="1"/>
</dbReference>
<sequence>MELQESTPLLTTASVSRNQYGYNAHVCFDRIWTGCLALVLIVGFSTGMYLLSQEGDEEPIRESFYLVTRRYWNAEPPGANTVNLTLPVYRILLSQTNTPICETDSDCVKQVQDLQKKHKYTLHRSDILYNFLVGGDGRIYEGRGWQYKADWRGVDAVVLRLALLGHYEDEPPRPSQVDALLAFLDISVMKNRITPCVMVIVDHTDNRYFLDTAFKLEKFIRDQNKC</sequence>
<dbReference type="Proteomes" id="UP001152888">
    <property type="component" value="Unassembled WGS sequence"/>
</dbReference>
<evidence type="ECO:0000313" key="6">
    <source>
        <dbReference type="EMBL" id="CAH1990791.1"/>
    </source>
</evidence>
<dbReference type="GO" id="GO:0045087">
    <property type="term" value="P:innate immune response"/>
    <property type="evidence" value="ECO:0007669"/>
    <property type="project" value="UniProtKB-KW"/>
</dbReference>
<dbReference type="GO" id="GO:0008270">
    <property type="term" value="F:zinc ion binding"/>
    <property type="evidence" value="ECO:0007669"/>
    <property type="project" value="InterPro"/>
</dbReference>
<keyword evidence="4" id="KW-0472">Membrane</keyword>
<dbReference type="InterPro" id="IPR036505">
    <property type="entry name" value="Amidase/PGRP_sf"/>
</dbReference>
<dbReference type="SUPFAM" id="SSF55846">
    <property type="entry name" value="N-acetylmuramoyl-L-alanine amidase-like"/>
    <property type="match status" value="1"/>
</dbReference>
<keyword evidence="4" id="KW-0812">Transmembrane</keyword>
<evidence type="ECO:0000256" key="1">
    <source>
        <dbReference type="ARBA" id="ARBA00007553"/>
    </source>
</evidence>
<dbReference type="GO" id="GO:0008745">
    <property type="term" value="F:N-acetylmuramoyl-L-alanine amidase activity"/>
    <property type="evidence" value="ECO:0007669"/>
    <property type="project" value="InterPro"/>
</dbReference>
<proteinExistence type="inferred from homology"/>
<dbReference type="PANTHER" id="PTHR11022:SF41">
    <property type="entry name" value="PEPTIDOGLYCAN-RECOGNITION PROTEIN LC-RELATED"/>
    <property type="match status" value="1"/>
</dbReference>
<keyword evidence="2" id="KW-0399">Innate immunity</keyword>
<feature type="domain" description="Peptidoglycan recognition protein family" evidence="5">
    <location>
        <begin position="64"/>
        <end position="207"/>
    </location>
</feature>
<dbReference type="InterPro" id="IPR002502">
    <property type="entry name" value="Amidase_domain"/>
</dbReference>